<accession>A0A401FJ30</accession>
<feature type="transmembrane region" description="Helical" evidence="1">
    <location>
        <begin position="14"/>
        <end position="33"/>
    </location>
</feature>
<dbReference type="AlphaFoldDB" id="A0A401FJ30"/>
<evidence type="ECO:0000313" key="3">
    <source>
        <dbReference type="Proteomes" id="UP000286974"/>
    </source>
</evidence>
<keyword evidence="1" id="KW-0812">Transmembrane</keyword>
<gene>
    <name evidence="2" type="ORF">NBRC111893_397</name>
</gene>
<evidence type="ECO:0000256" key="1">
    <source>
        <dbReference type="SAM" id="Phobius"/>
    </source>
</evidence>
<name>A0A401FJ30_9LACO</name>
<organism evidence="2 3">
    <name type="scientific">Lentilactobacillus kosonis</name>
    <dbReference type="NCBI Taxonomy" id="2810561"/>
    <lineage>
        <taxon>Bacteria</taxon>
        <taxon>Bacillati</taxon>
        <taxon>Bacillota</taxon>
        <taxon>Bacilli</taxon>
        <taxon>Lactobacillales</taxon>
        <taxon>Lactobacillaceae</taxon>
        <taxon>Lentilactobacillus</taxon>
    </lineage>
</organism>
<keyword evidence="3" id="KW-1185">Reference proteome</keyword>
<keyword evidence="1" id="KW-1133">Transmembrane helix</keyword>
<dbReference type="EMBL" id="BEXA01000001">
    <property type="protein sequence ID" value="GAY72251.1"/>
    <property type="molecule type" value="Genomic_DNA"/>
</dbReference>
<comment type="caution">
    <text evidence="2">The sequence shown here is derived from an EMBL/GenBank/DDBJ whole genome shotgun (WGS) entry which is preliminary data.</text>
</comment>
<sequence>MAAGVAGVFDYRHVFLMTTLLVIINLMMVSSAYKKDYRKA</sequence>
<dbReference type="Proteomes" id="UP000286974">
    <property type="component" value="Unassembled WGS sequence"/>
</dbReference>
<proteinExistence type="predicted"/>
<keyword evidence="1" id="KW-0472">Membrane</keyword>
<protein>
    <submittedName>
        <fullName evidence="2">Uncharacterized protein</fullName>
    </submittedName>
</protein>
<reference evidence="2 3" key="1">
    <citation type="submission" date="2017-11" db="EMBL/GenBank/DDBJ databases">
        <title>Draft Genome Sequence of Lactobacillus curieae NBRC 111893 isolated from Koso, a Japanese sugar-Vegetable Fermented Beverage.</title>
        <authorList>
            <person name="Chiou T.Y."/>
            <person name="Oshima K."/>
            <person name="Suda W."/>
            <person name="Hattori M."/>
            <person name="Takahashi T."/>
        </authorList>
    </citation>
    <scope>NUCLEOTIDE SEQUENCE [LARGE SCALE GENOMIC DNA]</scope>
    <source>
        <strain evidence="2 3">NBRC111893</strain>
    </source>
</reference>
<evidence type="ECO:0000313" key="2">
    <source>
        <dbReference type="EMBL" id="GAY72251.1"/>
    </source>
</evidence>